<evidence type="ECO:0000256" key="6">
    <source>
        <dbReference type="SAM" id="Phobius"/>
    </source>
</evidence>
<evidence type="ECO:0000256" key="5">
    <source>
        <dbReference type="ARBA" id="ARBA00023180"/>
    </source>
</evidence>
<dbReference type="EMBL" id="DF849373">
    <property type="protein sequence ID" value="GAT56998.1"/>
    <property type="molecule type" value="Genomic_DNA"/>
</dbReference>
<gene>
    <name evidence="7" type="ORF">MCHLO_13583</name>
</gene>
<dbReference type="Gene3D" id="3.40.50.1820">
    <property type="entry name" value="alpha/beta hydrolase"/>
    <property type="match status" value="1"/>
</dbReference>
<protein>
    <submittedName>
        <fullName evidence="7">Uncharacterized protein</fullName>
    </submittedName>
</protein>
<keyword evidence="5" id="KW-0325">Glycoprotein</keyword>
<name>A0ABQ0M0Y6_MYCCL</name>
<comment type="similarity">
    <text evidence="1">Belongs to the peptidase S10 family.</text>
</comment>
<keyword evidence="6" id="KW-0472">Membrane</keyword>
<evidence type="ECO:0000256" key="2">
    <source>
        <dbReference type="ARBA" id="ARBA00022645"/>
    </source>
</evidence>
<evidence type="ECO:0000313" key="8">
    <source>
        <dbReference type="Proteomes" id="UP000815677"/>
    </source>
</evidence>
<dbReference type="InterPro" id="IPR001563">
    <property type="entry name" value="Peptidase_S10"/>
</dbReference>
<keyword evidence="6" id="KW-0812">Transmembrane</keyword>
<keyword evidence="3" id="KW-0645">Protease</keyword>
<dbReference type="Proteomes" id="UP000815677">
    <property type="component" value="Unassembled WGS sequence"/>
</dbReference>
<evidence type="ECO:0000256" key="3">
    <source>
        <dbReference type="ARBA" id="ARBA00022670"/>
    </source>
</evidence>
<accession>A0ABQ0M0Y6</accession>
<keyword evidence="4" id="KW-0378">Hydrolase</keyword>
<evidence type="ECO:0000256" key="4">
    <source>
        <dbReference type="ARBA" id="ARBA00022801"/>
    </source>
</evidence>
<sequence length="259" mass="26858">MNFLTELATNATSHNISIILYSGNDDSLIAHRGTEGLSSFLCSAGIDASTCSHDSSQQPSLSRRKPLTLAQNTTFGGIQGFTQKPSTVWFDDEGAPAGIVHQERGWTYVLVNNTGHLIPAKAPAVALTFLREFVFGDNPTGSINALNKTLVGGATADLIGEFADVIAGPEGIVYQVLNSEGESVATKTFVYPEETIAAWKTFIRGQTLPAATAGAAAQSNDNASTSSSLGTKSRASGVLPVVALVVGLFGVLAGGLVSL</sequence>
<organism evidence="7 8">
    <name type="scientific">Mycena chlorophos</name>
    <name type="common">Agaric fungus</name>
    <name type="synonym">Agaricus chlorophos</name>
    <dbReference type="NCBI Taxonomy" id="658473"/>
    <lineage>
        <taxon>Eukaryota</taxon>
        <taxon>Fungi</taxon>
        <taxon>Dikarya</taxon>
        <taxon>Basidiomycota</taxon>
        <taxon>Agaricomycotina</taxon>
        <taxon>Agaricomycetes</taxon>
        <taxon>Agaricomycetidae</taxon>
        <taxon>Agaricales</taxon>
        <taxon>Marasmiineae</taxon>
        <taxon>Mycenaceae</taxon>
        <taxon>Mycena</taxon>
    </lineage>
</organism>
<evidence type="ECO:0000256" key="1">
    <source>
        <dbReference type="ARBA" id="ARBA00009431"/>
    </source>
</evidence>
<dbReference type="Pfam" id="PF00450">
    <property type="entry name" value="Peptidase_S10"/>
    <property type="match status" value="1"/>
</dbReference>
<keyword evidence="8" id="KW-1185">Reference proteome</keyword>
<evidence type="ECO:0000313" key="7">
    <source>
        <dbReference type="EMBL" id="GAT56998.1"/>
    </source>
</evidence>
<dbReference type="InterPro" id="IPR029058">
    <property type="entry name" value="AB_hydrolase_fold"/>
</dbReference>
<reference evidence="7" key="1">
    <citation type="submission" date="2014-09" db="EMBL/GenBank/DDBJ databases">
        <title>Genome sequence of the luminous mushroom Mycena chlorophos for searching fungal bioluminescence genes.</title>
        <authorList>
            <person name="Tanaka Y."/>
            <person name="Kasuga D."/>
            <person name="Oba Y."/>
            <person name="Hase S."/>
            <person name="Sato K."/>
            <person name="Oba Y."/>
            <person name="Sakakibara Y."/>
        </authorList>
    </citation>
    <scope>NUCLEOTIDE SEQUENCE</scope>
</reference>
<keyword evidence="6" id="KW-1133">Transmembrane helix</keyword>
<keyword evidence="2" id="KW-0121">Carboxypeptidase</keyword>
<proteinExistence type="inferred from homology"/>
<dbReference type="SUPFAM" id="SSF53474">
    <property type="entry name" value="alpha/beta-Hydrolases"/>
    <property type="match status" value="1"/>
</dbReference>
<feature type="transmembrane region" description="Helical" evidence="6">
    <location>
        <begin position="237"/>
        <end position="257"/>
    </location>
</feature>